<dbReference type="Gene3D" id="3.80.10.10">
    <property type="entry name" value="Ribonuclease Inhibitor"/>
    <property type="match status" value="1"/>
</dbReference>
<dbReference type="Proteomes" id="UP000636709">
    <property type="component" value="Unassembled WGS sequence"/>
</dbReference>
<keyword evidence="2" id="KW-1185">Reference proteome</keyword>
<dbReference type="AlphaFoldDB" id="A0A835AFQ0"/>
<organism evidence="1 2">
    <name type="scientific">Digitaria exilis</name>
    <dbReference type="NCBI Taxonomy" id="1010633"/>
    <lineage>
        <taxon>Eukaryota</taxon>
        <taxon>Viridiplantae</taxon>
        <taxon>Streptophyta</taxon>
        <taxon>Embryophyta</taxon>
        <taxon>Tracheophyta</taxon>
        <taxon>Spermatophyta</taxon>
        <taxon>Magnoliopsida</taxon>
        <taxon>Liliopsida</taxon>
        <taxon>Poales</taxon>
        <taxon>Poaceae</taxon>
        <taxon>PACMAD clade</taxon>
        <taxon>Panicoideae</taxon>
        <taxon>Panicodae</taxon>
        <taxon>Paniceae</taxon>
        <taxon>Anthephorinae</taxon>
        <taxon>Digitaria</taxon>
    </lineage>
</organism>
<name>A0A835AFQ0_9POAL</name>
<dbReference type="InterPro" id="IPR032675">
    <property type="entry name" value="LRR_dom_sf"/>
</dbReference>
<dbReference type="PANTHER" id="PTHR34709">
    <property type="entry name" value="OS10G0396666 PROTEIN"/>
    <property type="match status" value="1"/>
</dbReference>
<dbReference type="EMBL" id="JACEFO010002416">
    <property type="protein sequence ID" value="KAF8661153.1"/>
    <property type="molecule type" value="Genomic_DNA"/>
</dbReference>
<reference evidence="1" key="1">
    <citation type="submission" date="2020-07" db="EMBL/GenBank/DDBJ databases">
        <title>Genome sequence and genetic diversity analysis of an under-domesticated orphan crop, white fonio (Digitaria exilis).</title>
        <authorList>
            <person name="Bennetzen J.L."/>
            <person name="Chen S."/>
            <person name="Ma X."/>
            <person name="Wang X."/>
            <person name="Yssel A.E.J."/>
            <person name="Chaluvadi S.R."/>
            <person name="Johnson M."/>
            <person name="Gangashetty P."/>
            <person name="Hamidou F."/>
            <person name="Sanogo M.D."/>
            <person name="Zwaenepoel A."/>
            <person name="Wallace J."/>
            <person name="Van De Peer Y."/>
            <person name="Van Deynze A."/>
        </authorList>
    </citation>
    <scope>NUCLEOTIDE SEQUENCE</scope>
    <source>
        <tissue evidence="1">Leaves</tissue>
    </source>
</reference>
<proteinExistence type="predicted"/>
<dbReference type="InterPro" id="IPR055312">
    <property type="entry name" value="FBL15-like"/>
</dbReference>
<gene>
    <name evidence="1" type="ORF">HU200_057263</name>
</gene>
<dbReference type="OrthoDB" id="688776at2759"/>
<evidence type="ECO:0000313" key="1">
    <source>
        <dbReference type="EMBL" id="KAF8661153.1"/>
    </source>
</evidence>
<evidence type="ECO:0000313" key="2">
    <source>
        <dbReference type="Proteomes" id="UP000636709"/>
    </source>
</evidence>
<sequence length="531" mass="58176">MPQLNFDSPSKIVGLNYSDDHVLHSLSLRFSVTPNPFGAGTGVKDTDDARRLISAVDAALALRSGTDMDDLEINFVYSSPKNRYIDMNSGGFYLFRHGHAADITSAHLAAWLRFAARHVTRRFTLAVPVPPHHATMKKKTATSAAAPPLPPERKLYAEMPSTARSETMSLTLGNATLAVPVAGAFHALADLHLSHARIVPTSSDEVNLSRLLSAATCPALRRLRLEHVAGLAAMRLRPAAAGLEELRLDHVRDMAMASDDAPATISAPGLETMACAEMCHPDRLRFDAATVRRLERIFLWSHGRPGVYSNAGAVWLLQHCAAATSLGVRISPPVAKNRKDMEEMMSPVPQLPNITSLTIEAQWQHLEPSIAKLIAKCSRLEHLTIDILRPCDPCSNPHCFCYQEASWDDQKISLEHLREGKITGLRPSDDHLRLLRHIIASAPALERMTVELHIGKDLDCSSIPCSRGHWAPCVSGLSSRRACNKTYVWAPGKKGKEGQLVVHPGKGSTHPLLFCSKTTCVLPQKRSNQDL</sequence>
<protein>
    <submittedName>
        <fullName evidence="1">Uncharacterized protein</fullName>
    </submittedName>
</protein>
<dbReference type="PANTHER" id="PTHR34709:SF78">
    <property type="entry name" value="FBD DOMAIN-CONTAINING PROTEIN"/>
    <property type="match status" value="1"/>
</dbReference>
<accession>A0A835AFQ0</accession>
<comment type="caution">
    <text evidence="1">The sequence shown here is derived from an EMBL/GenBank/DDBJ whole genome shotgun (WGS) entry which is preliminary data.</text>
</comment>